<dbReference type="Gene3D" id="3.40.1620.60">
    <property type="match status" value="1"/>
</dbReference>
<keyword evidence="19" id="KW-1185">Reference proteome</keyword>
<keyword evidence="3" id="KW-0272">Extracellular matrix</keyword>
<feature type="disulfide bond" evidence="15">
    <location>
        <begin position="581"/>
        <end position="619"/>
    </location>
</feature>
<reference evidence="20" key="1">
    <citation type="submission" date="2025-08" db="UniProtKB">
        <authorList>
            <consortium name="RefSeq"/>
        </authorList>
    </citation>
    <scope>IDENTIFICATION</scope>
</reference>
<feature type="binding site" evidence="14 16">
    <location>
        <position position="414"/>
    </location>
    <ligand>
        <name>Zn(2+)</name>
        <dbReference type="ChEBI" id="CHEBI:29105"/>
        <note>catalytic</note>
    </ligand>
</feature>
<feature type="binding site" evidence="14">
    <location>
        <position position="279"/>
    </location>
    <ligand>
        <name>Ca(2+)</name>
        <dbReference type="ChEBI" id="CHEBI:29108"/>
        <label>2</label>
    </ligand>
</feature>
<dbReference type="SUPFAM" id="SSF82895">
    <property type="entry name" value="TSP-1 type 1 repeat"/>
    <property type="match status" value="1"/>
</dbReference>
<dbReference type="OrthoDB" id="5855429at2759"/>
<dbReference type="GO" id="GO:0004222">
    <property type="term" value="F:metalloendopeptidase activity"/>
    <property type="evidence" value="ECO:0007669"/>
    <property type="project" value="InterPro"/>
</dbReference>
<dbReference type="GO" id="GO:0046872">
    <property type="term" value="F:metal ion binding"/>
    <property type="evidence" value="ECO:0007669"/>
    <property type="project" value="UniProtKB-KW"/>
</dbReference>
<keyword evidence="5 14" id="KW-0479">Metal-binding</keyword>
<dbReference type="InterPro" id="IPR010294">
    <property type="entry name" value="ADAMTS_spacer1"/>
</dbReference>
<keyword evidence="7" id="KW-0677">Repeat</keyword>
<dbReference type="InterPro" id="IPR041645">
    <property type="entry name" value="ADAMTS_CR_2"/>
</dbReference>
<feature type="disulfide bond" evidence="15">
    <location>
        <begin position="431"/>
        <end position="457"/>
    </location>
</feature>
<dbReference type="InterPro" id="IPR036383">
    <property type="entry name" value="TSP1_rpt_sf"/>
</dbReference>
<keyword evidence="9 14" id="KW-0862">Zinc</keyword>
<evidence type="ECO:0000256" key="16">
    <source>
        <dbReference type="PROSITE-ProRule" id="PRU00276"/>
    </source>
</evidence>
<dbReference type="PRINTS" id="PR01857">
    <property type="entry name" value="ADAMTSFAMILY"/>
</dbReference>
<dbReference type="Pfam" id="PF17771">
    <property type="entry name" value="ADAMTS_CR_2"/>
    <property type="match status" value="1"/>
</dbReference>
<protein>
    <submittedName>
        <fullName evidence="20">A disintegrin and metalloproteinase with thrombospondin motifs 3-like isoform X1</fullName>
    </submittedName>
</protein>
<dbReference type="PROSITE" id="PS50092">
    <property type="entry name" value="TSP1"/>
    <property type="match status" value="1"/>
</dbReference>
<feature type="binding site" evidence="14 16">
    <location>
        <position position="418"/>
    </location>
    <ligand>
        <name>Zn(2+)</name>
        <dbReference type="ChEBI" id="CHEBI:29105"/>
        <note>catalytic</note>
    </ligand>
</feature>
<accession>A0A8B7ZT86</accession>
<dbReference type="InterPro" id="IPR050439">
    <property type="entry name" value="ADAMTS_ADAMTS-like"/>
</dbReference>
<feature type="binding site" evidence="14">
    <location>
        <position position="471"/>
    </location>
    <ligand>
        <name>Ca(2+)</name>
        <dbReference type="ChEBI" id="CHEBI:29108"/>
        <label>1</label>
    </ligand>
</feature>
<comment type="subcellular location">
    <subcellularLocation>
        <location evidence="1">Secreted</location>
        <location evidence="1">Extracellular space</location>
        <location evidence="1">Extracellular matrix</location>
    </subcellularLocation>
</comment>
<keyword evidence="12" id="KW-0325">Glycoprotein</keyword>
<dbReference type="InterPro" id="IPR001590">
    <property type="entry name" value="Peptidase_M12B"/>
</dbReference>
<dbReference type="Pfam" id="PF01562">
    <property type="entry name" value="Pep_M12B_propep"/>
    <property type="match status" value="1"/>
</dbReference>
<dbReference type="PROSITE" id="PS50215">
    <property type="entry name" value="ADAM_MEPRO"/>
    <property type="match status" value="1"/>
</dbReference>
<organism evidence="19 20">
    <name type="scientific">Acanthaster planci</name>
    <name type="common">Crown-of-thorns starfish</name>
    <dbReference type="NCBI Taxonomy" id="133434"/>
    <lineage>
        <taxon>Eukaryota</taxon>
        <taxon>Metazoa</taxon>
        <taxon>Echinodermata</taxon>
        <taxon>Eleutherozoa</taxon>
        <taxon>Asterozoa</taxon>
        <taxon>Asteroidea</taxon>
        <taxon>Valvatacea</taxon>
        <taxon>Valvatida</taxon>
        <taxon>Acanthasteridae</taxon>
        <taxon>Acanthaster</taxon>
    </lineage>
</organism>
<evidence type="ECO:0000256" key="7">
    <source>
        <dbReference type="ARBA" id="ARBA00022737"/>
    </source>
</evidence>
<evidence type="ECO:0000256" key="11">
    <source>
        <dbReference type="ARBA" id="ARBA00023157"/>
    </source>
</evidence>
<keyword evidence="10" id="KW-0482">Metalloprotease</keyword>
<keyword evidence="8" id="KW-0378">Hydrolase</keyword>
<feature type="disulfide bond" evidence="15">
    <location>
        <begin position="577"/>
        <end position="614"/>
    </location>
</feature>
<dbReference type="AlphaFoldDB" id="A0A8B7ZT86"/>
<dbReference type="Gene3D" id="2.60.120.830">
    <property type="match status" value="1"/>
</dbReference>
<dbReference type="Gene3D" id="3.40.390.10">
    <property type="entry name" value="Collagenase (Catalytic Domain)"/>
    <property type="match status" value="1"/>
</dbReference>
<dbReference type="GeneID" id="110987871"/>
<comment type="caution">
    <text evidence="16">Lacks conserved residue(s) required for the propagation of feature annotation.</text>
</comment>
<dbReference type="GO" id="GO:0006508">
    <property type="term" value="P:proteolysis"/>
    <property type="evidence" value="ECO:0007669"/>
    <property type="project" value="UniProtKB-KW"/>
</dbReference>
<dbReference type="OMA" id="QCQGDKS"/>
<evidence type="ECO:0000256" key="9">
    <source>
        <dbReference type="ARBA" id="ARBA00022833"/>
    </source>
</evidence>
<dbReference type="GO" id="GO:0031012">
    <property type="term" value="C:extracellular matrix"/>
    <property type="evidence" value="ECO:0007669"/>
    <property type="project" value="TreeGrafter"/>
</dbReference>
<evidence type="ECO:0000313" key="19">
    <source>
        <dbReference type="Proteomes" id="UP000694845"/>
    </source>
</evidence>
<proteinExistence type="predicted"/>
<keyword evidence="4" id="KW-0645">Protease</keyword>
<dbReference type="Pfam" id="PF00090">
    <property type="entry name" value="TSP_1"/>
    <property type="match status" value="1"/>
</dbReference>
<evidence type="ECO:0000256" key="14">
    <source>
        <dbReference type="PIRSR" id="PIRSR613273-2"/>
    </source>
</evidence>
<feature type="disulfide bond" evidence="15">
    <location>
        <begin position="510"/>
        <end position="532"/>
    </location>
</feature>
<keyword evidence="11 15" id="KW-1015">Disulfide bond</keyword>
<evidence type="ECO:0000256" key="6">
    <source>
        <dbReference type="ARBA" id="ARBA00022729"/>
    </source>
</evidence>
<dbReference type="KEGG" id="aplc:110987871"/>
<dbReference type="PANTHER" id="PTHR13723">
    <property type="entry name" value="ADAMTS A DISINTEGRIN AND METALLOPROTEASE WITH THROMBOSPONDIN MOTIFS PROTEASE"/>
    <property type="match status" value="1"/>
</dbReference>
<evidence type="ECO:0000256" key="2">
    <source>
        <dbReference type="ARBA" id="ARBA00022525"/>
    </source>
</evidence>
<dbReference type="PANTHER" id="PTHR13723:SF304">
    <property type="entry name" value="A DISINTEGRIN AND METALLOPROTEINASE WITH THROMBOSPONDIN MOTIFS 2-LIKE PROTEIN"/>
    <property type="match status" value="1"/>
</dbReference>
<feature type="binding site" evidence="14">
    <location>
        <position position="279"/>
    </location>
    <ligand>
        <name>Ca(2+)</name>
        <dbReference type="ChEBI" id="CHEBI:29108"/>
        <label>1</label>
    </ligand>
</feature>
<dbReference type="InterPro" id="IPR000884">
    <property type="entry name" value="TSP1_rpt"/>
</dbReference>
<feature type="binding site" evidence="14">
    <location>
        <position position="370"/>
    </location>
    <ligand>
        <name>Ca(2+)</name>
        <dbReference type="ChEBI" id="CHEBI:29108"/>
        <label>1</label>
    </ligand>
</feature>
<evidence type="ECO:0000256" key="1">
    <source>
        <dbReference type="ARBA" id="ARBA00004498"/>
    </source>
</evidence>
<feature type="binding site" evidence="14 16">
    <location>
        <position position="424"/>
    </location>
    <ligand>
        <name>Zn(2+)</name>
        <dbReference type="ChEBI" id="CHEBI:29105"/>
        <note>catalytic</note>
    </ligand>
</feature>
<sequence>MWKGETTVSMSSIKGLITILVLTAPFVFVKIEGTDATSYLPLFQKHRHLLSKLSYYEVVRPHRSTHSGDFLSNDLSTTQEENQDIFSTAKKMSLRGDAFHSRYARSSKDKPQLNQSQNIHFRVNAFGENFLLNVTRNRYLVSSGLRVERFNENGTIDTFRPDILCFYAGIVAGQPNSSVAISNCKGLMGFIQAGDEEYFIEPLETVTSRSKANVSEGQLHIMYRSRDLKMWSAELQTDFKISLRREAPTEPGGKQSDDGGNFFRSRRSTGTNDQRYFVETMLAADHSMVTFHGRDELPTYLLTMLNIVNEIYRHNTITVDIQFVATKIVLINKETSKNLIVKNRYKRSLTNVLGWVSSLTPNGELYGVADYVSFLTQLDFGPAGFAPVASMCDSFWSSSITRDQGLLSSFVMAHEAGHVLGLEHDGDGNSCVMETYARSIMNTLVMANYGDYYWSNCSAEALERLIKNHRCLENVVFETSSLLEQEGFPGEWYSLDEQCRYTFGGNSHQCGRPEDYYICSMRCTAENNPAICHEYYLPALDGSGCGTVTQWCMNGVCMNKPTSRNGKWSQWSDWSECSHDCGVGVRTRHRHCDNPRPAFGGKDCKGKSFQFKVCNTQPCNVWVDRRAEQCRDRLSTVLINAKHQNWVPHEDRNEPSQCRLVCMSEKTLDILHTPYIVTDGSPCSYNDQHSICVGGECKKLGCNKRVGFPMTDDNCGTCGGDGSDCTFISKTFTASTKKKYQRVDVLPAGACNIEVTEKSRTNHFLALRRSSDKTYILNGGRRRRGLPEFVAAGALFEYNKNSDHLRSKGPLRRDLDFLVYWTKDKRSINITYSYYVQSSAQLTTMVTPQKGP</sequence>
<feature type="disulfide bond" evidence="15">
    <location>
        <begin position="392"/>
        <end position="471"/>
    </location>
</feature>
<feature type="disulfide bond" evidence="15">
    <location>
        <begin position="519"/>
        <end position="552"/>
    </location>
</feature>
<dbReference type="Gene3D" id="2.20.100.10">
    <property type="entry name" value="Thrombospondin type-1 (TSP1) repeat"/>
    <property type="match status" value="1"/>
</dbReference>
<name>A0A8B7ZT86_ACAPL</name>
<feature type="domain" description="Peptidase M12B" evidence="18">
    <location>
        <begin position="276"/>
        <end position="470"/>
    </location>
</feature>
<evidence type="ECO:0000256" key="10">
    <source>
        <dbReference type="ARBA" id="ARBA00023049"/>
    </source>
</evidence>
<feature type="disulfide bond" evidence="15">
    <location>
        <begin position="545"/>
        <end position="557"/>
    </location>
</feature>
<keyword evidence="2" id="KW-0964">Secreted</keyword>
<evidence type="ECO:0000256" key="8">
    <source>
        <dbReference type="ARBA" id="ARBA00022801"/>
    </source>
</evidence>
<dbReference type="GO" id="GO:0030198">
    <property type="term" value="P:extracellular matrix organization"/>
    <property type="evidence" value="ECO:0007669"/>
    <property type="project" value="InterPro"/>
</dbReference>
<dbReference type="Pfam" id="PF05986">
    <property type="entry name" value="ADAMTS_spacer1"/>
    <property type="match status" value="1"/>
</dbReference>
<dbReference type="FunFam" id="2.20.100.10:FF:000007">
    <property type="entry name" value="Thrombospondin 1"/>
    <property type="match status" value="1"/>
</dbReference>
<dbReference type="RefSeq" id="XP_022106686.1">
    <property type="nucleotide sequence ID" value="XM_022250994.1"/>
</dbReference>
<keyword evidence="14" id="KW-0106">Calcium</keyword>
<evidence type="ECO:0000256" key="13">
    <source>
        <dbReference type="PIRSR" id="PIRSR613273-1"/>
    </source>
</evidence>
<keyword evidence="6" id="KW-0732">Signal</keyword>
<dbReference type="InterPro" id="IPR013273">
    <property type="entry name" value="ADAMTS/ADAMTS-like"/>
</dbReference>
<evidence type="ECO:0000256" key="3">
    <source>
        <dbReference type="ARBA" id="ARBA00022530"/>
    </source>
</evidence>
<dbReference type="SMART" id="SM00209">
    <property type="entry name" value="TSP1"/>
    <property type="match status" value="1"/>
</dbReference>
<evidence type="ECO:0000313" key="20">
    <source>
        <dbReference type="RefSeq" id="XP_022106686.1"/>
    </source>
</evidence>
<evidence type="ECO:0000256" key="4">
    <source>
        <dbReference type="ARBA" id="ARBA00022670"/>
    </source>
</evidence>
<dbReference type="SUPFAM" id="SSF55486">
    <property type="entry name" value="Metalloproteases ('zincins'), catalytic domain"/>
    <property type="match status" value="1"/>
</dbReference>
<feature type="disulfide bond" evidence="15">
    <location>
        <begin position="499"/>
        <end position="523"/>
    </location>
</feature>
<evidence type="ECO:0000256" key="17">
    <source>
        <dbReference type="SAM" id="MobiDB-lite"/>
    </source>
</evidence>
<dbReference type="Pfam" id="PF01421">
    <property type="entry name" value="Reprolysin"/>
    <property type="match status" value="1"/>
</dbReference>
<evidence type="ECO:0000256" key="5">
    <source>
        <dbReference type="ARBA" id="ARBA00022723"/>
    </source>
</evidence>
<evidence type="ECO:0000256" key="12">
    <source>
        <dbReference type="ARBA" id="ARBA00023180"/>
    </source>
</evidence>
<dbReference type="Proteomes" id="UP000694845">
    <property type="component" value="Unplaced"/>
</dbReference>
<feature type="disulfide bond" evidence="15">
    <location>
        <begin position="592"/>
        <end position="604"/>
    </location>
</feature>
<comment type="cofactor">
    <cofactor evidence="14">
        <name>Zn(2+)</name>
        <dbReference type="ChEBI" id="CHEBI:29105"/>
    </cofactor>
    <text evidence="14">Binds 1 zinc ion per subunit.</text>
</comment>
<feature type="region of interest" description="Disordered" evidence="17">
    <location>
        <begin position="244"/>
        <end position="268"/>
    </location>
</feature>
<dbReference type="InterPro" id="IPR024079">
    <property type="entry name" value="MetalloPept_cat_dom_sf"/>
</dbReference>
<dbReference type="InterPro" id="IPR002870">
    <property type="entry name" value="Peptidase_M12B_N"/>
</dbReference>
<evidence type="ECO:0000256" key="15">
    <source>
        <dbReference type="PIRSR" id="PIRSR613273-3"/>
    </source>
</evidence>
<gene>
    <name evidence="20" type="primary">LOC110987871</name>
</gene>
<feature type="active site" evidence="13 16">
    <location>
        <position position="415"/>
    </location>
</feature>
<evidence type="ECO:0000259" key="18">
    <source>
        <dbReference type="PROSITE" id="PS50215"/>
    </source>
</evidence>
<dbReference type="PRINTS" id="PR01705">
    <property type="entry name" value="TSP1REPEAT"/>
</dbReference>